<dbReference type="NCBIfam" id="TIGR02849">
    <property type="entry name" value="spore_III_AD"/>
    <property type="match status" value="1"/>
</dbReference>
<feature type="transmembrane region" description="Helical" evidence="1">
    <location>
        <begin position="67"/>
        <end position="86"/>
    </location>
</feature>
<dbReference type="Pfam" id="PF06686">
    <property type="entry name" value="SpoIIIAC"/>
    <property type="match status" value="2"/>
</dbReference>
<keyword evidence="1" id="KW-1133">Transmembrane helix</keyword>
<gene>
    <name evidence="2" type="ORF">SAMN02745973_00333</name>
</gene>
<dbReference type="EMBL" id="FUWV01000001">
    <property type="protein sequence ID" value="SJZ37250.1"/>
    <property type="molecule type" value="Genomic_DNA"/>
</dbReference>
<dbReference type="AlphaFoldDB" id="A0A1T4K477"/>
<evidence type="ECO:0000313" key="3">
    <source>
        <dbReference type="Proteomes" id="UP000196365"/>
    </source>
</evidence>
<keyword evidence="1" id="KW-0472">Membrane</keyword>
<proteinExistence type="predicted"/>
<organism evidence="2 3">
    <name type="scientific">Garciella nitratireducens DSM 15102</name>
    <dbReference type="NCBI Taxonomy" id="1121911"/>
    <lineage>
        <taxon>Bacteria</taxon>
        <taxon>Bacillati</taxon>
        <taxon>Bacillota</taxon>
        <taxon>Clostridia</taxon>
        <taxon>Eubacteriales</taxon>
        <taxon>Eubacteriaceae</taxon>
        <taxon>Garciella</taxon>
    </lineage>
</organism>
<evidence type="ECO:0000256" key="1">
    <source>
        <dbReference type="SAM" id="Phobius"/>
    </source>
</evidence>
<evidence type="ECO:0000313" key="2">
    <source>
        <dbReference type="EMBL" id="SJZ37250.1"/>
    </source>
</evidence>
<dbReference type="InterPro" id="IPR025664">
    <property type="entry name" value="Spore_III_AC/AD"/>
</dbReference>
<keyword evidence="3" id="KW-1185">Reference proteome</keyword>
<sequence>MEIIQIISIGLIATILSVILKKDRPEFSMLIGLVAGIIIFFFVITKLKVVLEVFQDLSSKMDINMKYINIIFKIIGIAYLTEFGAQVCKDAGEGSIATKIEFGGKVLIMIIAVPILMALLDLILKIIP</sequence>
<reference evidence="2 3" key="1">
    <citation type="submission" date="2017-02" db="EMBL/GenBank/DDBJ databases">
        <authorList>
            <person name="Peterson S.W."/>
        </authorList>
    </citation>
    <scope>NUCLEOTIDE SEQUENCE [LARGE SCALE GENOMIC DNA]</scope>
    <source>
        <strain evidence="2 3">DSM 15102</strain>
    </source>
</reference>
<dbReference type="OrthoDB" id="1682150at2"/>
<name>A0A1T4K477_9FIRM</name>
<accession>A0A1T4K477</accession>
<protein>
    <submittedName>
        <fullName evidence="2">Stage III sporulation protein AD</fullName>
    </submittedName>
</protein>
<feature type="transmembrane region" description="Helical" evidence="1">
    <location>
        <begin position="106"/>
        <end position="124"/>
    </location>
</feature>
<dbReference type="InterPro" id="IPR014211">
    <property type="entry name" value="Spore_III_AD"/>
</dbReference>
<dbReference type="Proteomes" id="UP000196365">
    <property type="component" value="Unassembled WGS sequence"/>
</dbReference>
<feature type="transmembrane region" description="Helical" evidence="1">
    <location>
        <begin position="27"/>
        <end position="47"/>
    </location>
</feature>
<keyword evidence="1" id="KW-0812">Transmembrane</keyword>
<dbReference type="RefSeq" id="WP_087677771.1">
    <property type="nucleotide sequence ID" value="NZ_FUWV01000001.1"/>
</dbReference>